<organism evidence="4 5">
    <name type="scientific">Sphingomonas alpina</name>
    <dbReference type="NCBI Taxonomy" id="653931"/>
    <lineage>
        <taxon>Bacteria</taxon>
        <taxon>Pseudomonadati</taxon>
        <taxon>Pseudomonadota</taxon>
        <taxon>Alphaproteobacteria</taxon>
        <taxon>Sphingomonadales</taxon>
        <taxon>Sphingomonadaceae</taxon>
        <taxon>Sphingomonas</taxon>
    </lineage>
</organism>
<sequence length="130" mass="13468">MPDPAAPLLLYVEDEPLIQNLVVIDLEEAGFNLVVADNGEQALQLLAAHGAELRGLITDVNLGAGPDGWEVARAARQSIGGLPVVYVSAASDHDWTSQGVPGSTMIAKPFAGSQLVVAISSLLVVSDQPS</sequence>
<dbReference type="PANTHER" id="PTHR44591">
    <property type="entry name" value="STRESS RESPONSE REGULATOR PROTEIN 1"/>
    <property type="match status" value="1"/>
</dbReference>
<dbReference type="GO" id="GO:0000160">
    <property type="term" value="P:phosphorelay signal transduction system"/>
    <property type="evidence" value="ECO:0007669"/>
    <property type="project" value="InterPro"/>
</dbReference>
<dbReference type="KEGG" id="spap:H3Z74_07865"/>
<dbReference type="Proteomes" id="UP000516148">
    <property type="component" value="Chromosome"/>
</dbReference>
<feature type="domain" description="Response regulatory" evidence="3">
    <location>
        <begin position="8"/>
        <end position="123"/>
    </location>
</feature>
<dbReference type="PANTHER" id="PTHR44591:SF21">
    <property type="entry name" value="TWO-COMPONENT RESPONSE REGULATOR"/>
    <property type="match status" value="1"/>
</dbReference>
<dbReference type="EMBL" id="CP061038">
    <property type="protein sequence ID" value="QNQ11064.1"/>
    <property type="molecule type" value="Genomic_DNA"/>
</dbReference>
<protein>
    <submittedName>
        <fullName evidence="4">Response regulator</fullName>
    </submittedName>
</protein>
<accession>A0A7H0LN11</accession>
<dbReference type="PROSITE" id="PS50110">
    <property type="entry name" value="RESPONSE_REGULATORY"/>
    <property type="match status" value="1"/>
</dbReference>
<proteinExistence type="predicted"/>
<dbReference type="RefSeq" id="WP_187763350.1">
    <property type="nucleotide sequence ID" value="NZ_CP061038.1"/>
</dbReference>
<dbReference type="InterPro" id="IPR050595">
    <property type="entry name" value="Bact_response_regulator"/>
</dbReference>
<dbReference type="SUPFAM" id="SSF52172">
    <property type="entry name" value="CheY-like"/>
    <property type="match status" value="1"/>
</dbReference>
<name>A0A7H0LN11_9SPHN</name>
<keyword evidence="5" id="KW-1185">Reference proteome</keyword>
<reference evidence="4 5" key="1">
    <citation type="submission" date="2020-09" db="EMBL/GenBank/DDBJ databases">
        <title>Sphingomonas sp., a new species isolated from pork steak.</title>
        <authorList>
            <person name="Heidler von Heilborn D."/>
        </authorList>
    </citation>
    <scope>NUCLEOTIDE SEQUENCE [LARGE SCALE GENOMIC DNA]</scope>
    <source>
        <strain evidence="5">S8-3T</strain>
    </source>
</reference>
<evidence type="ECO:0000259" key="3">
    <source>
        <dbReference type="PROSITE" id="PS50110"/>
    </source>
</evidence>
<dbReference type="Pfam" id="PF00072">
    <property type="entry name" value="Response_reg"/>
    <property type="match status" value="1"/>
</dbReference>
<evidence type="ECO:0000256" key="1">
    <source>
        <dbReference type="ARBA" id="ARBA00022553"/>
    </source>
</evidence>
<keyword evidence="1 2" id="KW-0597">Phosphoprotein</keyword>
<dbReference type="InterPro" id="IPR001789">
    <property type="entry name" value="Sig_transdc_resp-reg_receiver"/>
</dbReference>
<feature type="modified residue" description="4-aspartylphosphate" evidence="2">
    <location>
        <position position="59"/>
    </location>
</feature>
<dbReference type="Gene3D" id="3.40.50.2300">
    <property type="match status" value="1"/>
</dbReference>
<evidence type="ECO:0000256" key="2">
    <source>
        <dbReference type="PROSITE-ProRule" id="PRU00169"/>
    </source>
</evidence>
<evidence type="ECO:0000313" key="5">
    <source>
        <dbReference type="Proteomes" id="UP000516148"/>
    </source>
</evidence>
<dbReference type="InterPro" id="IPR011006">
    <property type="entry name" value="CheY-like_superfamily"/>
</dbReference>
<gene>
    <name evidence="4" type="ORF">H3Z74_07865</name>
</gene>
<dbReference type="SMART" id="SM00448">
    <property type="entry name" value="REC"/>
    <property type="match status" value="1"/>
</dbReference>
<evidence type="ECO:0000313" key="4">
    <source>
        <dbReference type="EMBL" id="QNQ11064.1"/>
    </source>
</evidence>
<dbReference type="AlphaFoldDB" id="A0A7H0LN11"/>